<keyword evidence="2" id="KW-1185">Reference proteome</keyword>
<organism evidence="2">
    <name type="scientific">Selaginella moellendorffii</name>
    <name type="common">Spikemoss</name>
    <dbReference type="NCBI Taxonomy" id="88036"/>
    <lineage>
        <taxon>Eukaryota</taxon>
        <taxon>Viridiplantae</taxon>
        <taxon>Streptophyta</taxon>
        <taxon>Embryophyta</taxon>
        <taxon>Tracheophyta</taxon>
        <taxon>Lycopodiopsida</taxon>
        <taxon>Selaginellales</taxon>
        <taxon>Selaginellaceae</taxon>
        <taxon>Selaginella</taxon>
    </lineage>
</organism>
<protein>
    <submittedName>
        <fullName evidence="1">Uncharacterized protein</fullName>
    </submittedName>
</protein>
<gene>
    <name evidence="1" type="ORF">SELMODRAFT_416883</name>
</gene>
<evidence type="ECO:0000313" key="1">
    <source>
        <dbReference type="EMBL" id="EFJ21963.1"/>
    </source>
</evidence>
<dbReference type="Gramene" id="EFJ21963">
    <property type="protein sequence ID" value="EFJ21963"/>
    <property type="gene ID" value="SELMODRAFT_416883"/>
</dbReference>
<dbReference type="InParanoid" id="D8S0P8"/>
<evidence type="ECO:0000313" key="2">
    <source>
        <dbReference type="Proteomes" id="UP000001514"/>
    </source>
</evidence>
<sequence length="199" mass="23857">MELVPLTDWHLRHLQDPRSRGPRKPVGIPKKFFEEQVNNNQTHEQWEKHKGNLHSFTLQITQEARAKIRKDRRGVFNIVQKVWRVLASINTDLRSNLDDSWLQAQKIQVKRQLERIEADKMEAFLKVGHIKWHASELALNREFYRSIRSKVVSSPMFRLKDEQGQLHTKIDGMHNMAEHYYSQLFKEEPWDEVRQEKLE</sequence>
<dbReference type="AlphaFoldDB" id="D8S0P8"/>
<dbReference type="KEGG" id="smo:SELMODRAFT_416883"/>
<accession>D8S0P8</accession>
<proteinExistence type="predicted"/>
<dbReference type="Proteomes" id="UP000001514">
    <property type="component" value="Unassembled WGS sequence"/>
</dbReference>
<name>D8S0P8_SELML</name>
<dbReference type="EMBL" id="GL377597">
    <property type="protein sequence ID" value="EFJ21963.1"/>
    <property type="molecule type" value="Genomic_DNA"/>
</dbReference>
<reference evidence="1 2" key="1">
    <citation type="journal article" date="2011" name="Science">
        <title>The Selaginella genome identifies genetic changes associated with the evolution of vascular plants.</title>
        <authorList>
            <person name="Banks J.A."/>
            <person name="Nishiyama T."/>
            <person name="Hasebe M."/>
            <person name="Bowman J.L."/>
            <person name="Gribskov M."/>
            <person name="dePamphilis C."/>
            <person name="Albert V.A."/>
            <person name="Aono N."/>
            <person name="Aoyama T."/>
            <person name="Ambrose B.A."/>
            <person name="Ashton N.W."/>
            <person name="Axtell M.J."/>
            <person name="Barker E."/>
            <person name="Barker M.S."/>
            <person name="Bennetzen J.L."/>
            <person name="Bonawitz N.D."/>
            <person name="Chapple C."/>
            <person name="Cheng C."/>
            <person name="Correa L.G."/>
            <person name="Dacre M."/>
            <person name="DeBarry J."/>
            <person name="Dreyer I."/>
            <person name="Elias M."/>
            <person name="Engstrom E.M."/>
            <person name="Estelle M."/>
            <person name="Feng L."/>
            <person name="Finet C."/>
            <person name="Floyd S.K."/>
            <person name="Frommer W.B."/>
            <person name="Fujita T."/>
            <person name="Gramzow L."/>
            <person name="Gutensohn M."/>
            <person name="Harholt J."/>
            <person name="Hattori M."/>
            <person name="Heyl A."/>
            <person name="Hirai T."/>
            <person name="Hiwatashi Y."/>
            <person name="Ishikawa M."/>
            <person name="Iwata M."/>
            <person name="Karol K.G."/>
            <person name="Koehler B."/>
            <person name="Kolukisaoglu U."/>
            <person name="Kubo M."/>
            <person name="Kurata T."/>
            <person name="Lalonde S."/>
            <person name="Li K."/>
            <person name="Li Y."/>
            <person name="Litt A."/>
            <person name="Lyons E."/>
            <person name="Manning G."/>
            <person name="Maruyama T."/>
            <person name="Michael T.P."/>
            <person name="Mikami K."/>
            <person name="Miyazaki S."/>
            <person name="Morinaga S."/>
            <person name="Murata T."/>
            <person name="Mueller-Roeber B."/>
            <person name="Nelson D.R."/>
            <person name="Obara M."/>
            <person name="Oguri Y."/>
            <person name="Olmstead R.G."/>
            <person name="Onodera N."/>
            <person name="Petersen B.L."/>
            <person name="Pils B."/>
            <person name="Prigge M."/>
            <person name="Rensing S.A."/>
            <person name="Riano-Pachon D.M."/>
            <person name="Roberts A.W."/>
            <person name="Sato Y."/>
            <person name="Scheller H.V."/>
            <person name="Schulz B."/>
            <person name="Schulz C."/>
            <person name="Shakirov E.V."/>
            <person name="Shibagaki N."/>
            <person name="Shinohara N."/>
            <person name="Shippen D.E."/>
            <person name="Soerensen I."/>
            <person name="Sotooka R."/>
            <person name="Sugimoto N."/>
            <person name="Sugita M."/>
            <person name="Sumikawa N."/>
            <person name="Tanurdzic M."/>
            <person name="Theissen G."/>
            <person name="Ulvskov P."/>
            <person name="Wakazuki S."/>
            <person name="Weng J.K."/>
            <person name="Willats W.W."/>
            <person name="Wipf D."/>
            <person name="Wolf P.G."/>
            <person name="Yang L."/>
            <person name="Zimmer A.D."/>
            <person name="Zhu Q."/>
            <person name="Mitros T."/>
            <person name="Hellsten U."/>
            <person name="Loque D."/>
            <person name="Otillar R."/>
            <person name="Salamov A."/>
            <person name="Schmutz J."/>
            <person name="Shapiro H."/>
            <person name="Lindquist E."/>
            <person name="Lucas S."/>
            <person name="Rokhsar D."/>
            <person name="Grigoriev I.V."/>
        </authorList>
    </citation>
    <scope>NUCLEOTIDE SEQUENCE [LARGE SCALE GENOMIC DNA]</scope>
</reference>
<dbReference type="HOGENOM" id="CLU_1374273_0_0_1"/>